<gene>
    <name evidence="2" type="ORF">AVDCRST_MAG02-3356</name>
</gene>
<protein>
    <submittedName>
        <fullName evidence="2">Phosphoesterase</fullName>
    </submittedName>
</protein>
<feature type="non-terminal residue" evidence="2">
    <location>
        <position position="1"/>
    </location>
</feature>
<evidence type="ECO:0000313" key="2">
    <source>
        <dbReference type="EMBL" id="CAA9468074.1"/>
    </source>
</evidence>
<organism evidence="2">
    <name type="scientific">uncultured Rubrobacteraceae bacterium</name>
    <dbReference type="NCBI Taxonomy" id="349277"/>
    <lineage>
        <taxon>Bacteria</taxon>
        <taxon>Bacillati</taxon>
        <taxon>Actinomycetota</taxon>
        <taxon>Rubrobacteria</taxon>
        <taxon>Rubrobacterales</taxon>
        <taxon>Rubrobacteraceae</taxon>
        <taxon>environmental samples</taxon>
    </lineage>
</organism>
<feature type="non-terminal residue" evidence="2">
    <location>
        <position position="158"/>
    </location>
</feature>
<feature type="region of interest" description="Disordered" evidence="1">
    <location>
        <begin position="1"/>
        <end position="158"/>
    </location>
</feature>
<name>A0A6J4RG76_9ACTN</name>
<dbReference type="AlphaFoldDB" id="A0A6J4RG76"/>
<evidence type="ECO:0000256" key="1">
    <source>
        <dbReference type="SAM" id="MobiDB-lite"/>
    </source>
</evidence>
<feature type="compositionally biased region" description="Basic and acidic residues" evidence="1">
    <location>
        <begin position="142"/>
        <end position="152"/>
    </location>
</feature>
<accession>A0A6J4RG76</accession>
<proteinExistence type="predicted"/>
<feature type="compositionally biased region" description="Basic and acidic residues" evidence="1">
    <location>
        <begin position="19"/>
        <end position="34"/>
    </location>
</feature>
<dbReference type="EMBL" id="CADCVH010000100">
    <property type="protein sequence ID" value="CAA9468074.1"/>
    <property type="molecule type" value="Genomic_DNA"/>
</dbReference>
<feature type="compositionally biased region" description="Low complexity" evidence="1">
    <location>
        <begin position="40"/>
        <end position="52"/>
    </location>
</feature>
<reference evidence="2" key="1">
    <citation type="submission" date="2020-02" db="EMBL/GenBank/DDBJ databases">
        <authorList>
            <person name="Meier V. D."/>
        </authorList>
    </citation>
    <scope>NUCLEOTIDE SEQUENCE</scope>
    <source>
        <strain evidence="2">AVDCRST_MAG02</strain>
    </source>
</reference>
<sequence length="158" mass="16193">ARRSSSRYAHSPPGQGAARRADAAPRSGRPDPARRGPSGRGRALRAGIVRAGAGREGERGRVGRAVAGDAGVRGRGRRRRHDPRCGAEEGAPEQDGTAVSGGQGRRVRALAHSVVGGRGRTFAAQPRQPDGQATGAGAHVRVAADGRRRGAGRDPGPV</sequence>